<dbReference type="FunFam" id="1.10.10.60:FF:000001">
    <property type="entry name" value="MYB-related transcription factor"/>
    <property type="match status" value="1"/>
</dbReference>
<feature type="domain" description="HTH myb-type" evidence="8">
    <location>
        <begin position="66"/>
        <end position="116"/>
    </location>
</feature>
<dbReference type="InterPro" id="IPR017930">
    <property type="entry name" value="Myb_dom"/>
</dbReference>
<feature type="domain" description="HTH myb-type" evidence="8">
    <location>
        <begin position="9"/>
        <end position="65"/>
    </location>
</feature>
<evidence type="ECO:0000256" key="3">
    <source>
        <dbReference type="ARBA" id="ARBA00023125"/>
    </source>
</evidence>
<dbReference type="SMART" id="SM00717">
    <property type="entry name" value="SANT"/>
    <property type="match status" value="2"/>
</dbReference>
<dbReference type="SUPFAM" id="SSF46689">
    <property type="entry name" value="Homeodomain-like"/>
    <property type="match status" value="1"/>
</dbReference>
<dbReference type="Proteomes" id="UP001293254">
    <property type="component" value="Unassembled WGS sequence"/>
</dbReference>
<reference evidence="9" key="2">
    <citation type="journal article" date="2024" name="Plant">
        <title>Genomic evolution and insights into agronomic trait innovations of Sesamum species.</title>
        <authorList>
            <person name="Miao H."/>
            <person name="Wang L."/>
            <person name="Qu L."/>
            <person name="Liu H."/>
            <person name="Sun Y."/>
            <person name="Le M."/>
            <person name="Wang Q."/>
            <person name="Wei S."/>
            <person name="Zheng Y."/>
            <person name="Lin W."/>
            <person name="Duan Y."/>
            <person name="Cao H."/>
            <person name="Xiong S."/>
            <person name="Wang X."/>
            <person name="Wei L."/>
            <person name="Li C."/>
            <person name="Ma Q."/>
            <person name="Ju M."/>
            <person name="Zhao R."/>
            <person name="Li G."/>
            <person name="Mu C."/>
            <person name="Tian Q."/>
            <person name="Mei H."/>
            <person name="Zhang T."/>
            <person name="Gao T."/>
            <person name="Zhang H."/>
        </authorList>
    </citation>
    <scope>NUCLEOTIDE SEQUENCE</scope>
    <source>
        <strain evidence="9">3651</strain>
    </source>
</reference>
<evidence type="ECO:0000256" key="1">
    <source>
        <dbReference type="ARBA" id="ARBA00004123"/>
    </source>
</evidence>
<dbReference type="PANTHER" id="PTHR10641">
    <property type="entry name" value="MYB FAMILY TRANSCRIPTION FACTOR"/>
    <property type="match status" value="1"/>
</dbReference>
<protein>
    <submittedName>
        <fullName evidence="9">Myb-related protein</fullName>
    </submittedName>
</protein>
<feature type="compositionally biased region" description="Low complexity" evidence="6">
    <location>
        <begin position="221"/>
        <end position="244"/>
    </location>
</feature>
<dbReference type="EMBL" id="JACGWO010000005">
    <property type="protein sequence ID" value="KAK4426199.1"/>
    <property type="molecule type" value="Genomic_DNA"/>
</dbReference>
<dbReference type="AlphaFoldDB" id="A0AAE2CLD2"/>
<dbReference type="PROSITE" id="PS51294">
    <property type="entry name" value="HTH_MYB"/>
    <property type="match status" value="2"/>
</dbReference>
<keyword evidence="4" id="KW-0539">Nucleus</keyword>
<keyword evidence="2" id="KW-0677">Repeat</keyword>
<dbReference type="InterPro" id="IPR001005">
    <property type="entry name" value="SANT/Myb"/>
</dbReference>
<keyword evidence="10" id="KW-1185">Reference proteome</keyword>
<keyword evidence="3" id="KW-0238">DNA-binding</keyword>
<dbReference type="Pfam" id="PF00249">
    <property type="entry name" value="Myb_DNA-binding"/>
    <property type="match status" value="2"/>
</dbReference>
<evidence type="ECO:0000256" key="4">
    <source>
        <dbReference type="ARBA" id="ARBA00023242"/>
    </source>
</evidence>
<evidence type="ECO:0000313" key="10">
    <source>
        <dbReference type="Proteomes" id="UP001293254"/>
    </source>
</evidence>
<dbReference type="PANTHER" id="PTHR10641:SF1356">
    <property type="entry name" value="OS07G0484700 PROTEIN"/>
    <property type="match status" value="1"/>
</dbReference>
<evidence type="ECO:0000259" key="7">
    <source>
        <dbReference type="PROSITE" id="PS50090"/>
    </source>
</evidence>
<comment type="caution">
    <text evidence="9">The sequence shown here is derived from an EMBL/GenBank/DDBJ whole genome shotgun (WGS) entry which is preliminary data.</text>
</comment>
<comment type="function">
    <text evidence="5">Transcription factor.</text>
</comment>
<dbReference type="Gene3D" id="1.10.10.60">
    <property type="entry name" value="Homeodomain-like"/>
    <property type="match status" value="2"/>
</dbReference>
<dbReference type="InterPro" id="IPR015495">
    <property type="entry name" value="Myb_TF_plants"/>
</dbReference>
<proteinExistence type="predicted"/>
<evidence type="ECO:0000313" key="9">
    <source>
        <dbReference type="EMBL" id="KAK4426199.1"/>
    </source>
</evidence>
<dbReference type="PROSITE" id="PS50090">
    <property type="entry name" value="MYB_LIKE"/>
    <property type="match status" value="2"/>
</dbReference>
<feature type="domain" description="Myb-like" evidence="7">
    <location>
        <begin position="9"/>
        <end position="61"/>
    </location>
</feature>
<accession>A0AAE2CLD2</accession>
<feature type="region of interest" description="Disordered" evidence="6">
    <location>
        <begin position="266"/>
        <end position="290"/>
    </location>
</feature>
<comment type="subcellular location">
    <subcellularLocation>
        <location evidence="1">Nucleus</location>
    </subcellularLocation>
</comment>
<feature type="region of interest" description="Disordered" evidence="6">
    <location>
        <begin position="208"/>
        <end position="244"/>
    </location>
</feature>
<dbReference type="CDD" id="cd00167">
    <property type="entry name" value="SANT"/>
    <property type="match status" value="2"/>
</dbReference>
<feature type="domain" description="Myb-like" evidence="7">
    <location>
        <begin position="62"/>
        <end position="112"/>
    </location>
</feature>
<reference evidence="9" key="1">
    <citation type="submission" date="2020-06" db="EMBL/GenBank/DDBJ databases">
        <authorList>
            <person name="Li T."/>
            <person name="Hu X."/>
            <person name="Zhang T."/>
            <person name="Song X."/>
            <person name="Zhang H."/>
            <person name="Dai N."/>
            <person name="Sheng W."/>
            <person name="Hou X."/>
            <person name="Wei L."/>
        </authorList>
    </citation>
    <scope>NUCLEOTIDE SEQUENCE</scope>
    <source>
        <strain evidence="9">3651</strain>
        <tissue evidence="9">Leaf</tissue>
    </source>
</reference>
<dbReference type="GO" id="GO:0003677">
    <property type="term" value="F:DNA binding"/>
    <property type="evidence" value="ECO:0007669"/>
    <property type="project" value="UniProtKB-KW"/>
</dbReference>
<gene>
    <name evidence="9" type="ORF">Salat_1388400</name>
</gene>
<organism evidence="9 10">
    <name type="scientific">Sesamum alatum</name>
    <dbReference type="NCBI Taxonomy" id="300844"/>
    <lineage>
        <taxon>Eukaryota</taxon>
        <taxon>Viridiplantae</taxon>
        <taxon>Streptophyta</taxon>
        <taxon>Embryophyta</taxon>
        <taxon>Tracheophyta</taxon>
        <taxon>Spermatophyta</taxon>
        <taxon>Magnoliopsida</taxon>
        <taxon>eudicotyledons</taxon>
        <taxon>Gunneridae</taxon>
        <taxon>Pentapetalae</taxon>
        <taxon>asterids</taxon>
        <taxon>lamiids</taxon>
        <taxon>Lamiales</taxon>
        <taxon>Pedaliaceae</taxon>
        <taxon>Sesamum</taxon>
    </lineage>
</organism>
<evidence type="ECO:0000256" key="6">
    <source>
        <dbReference type="SAM" id="MobiDB-lite"/>
    </source>
</evidence>
<evidence type="ECO:0000256" key="2">
    <source>
        <dbReference type="ARBA" id="ARBA00022737"/>
    </source>
</evidence>
<dbReference type="GO" id="GO:0009733">
    <property type="term" value="P:response to auxin"/>
    <property type="evidence" value="ECO:0007669"/>
    <property type="project" value="TreeGrafter"/>
</dbReference>
<name>A0AAE2CLD2_9LAMI</name>
<evidence type="ECO:0000259" key="8">
    <source>
        <dbReference type="PROSITE" id="PS51294"/>
    </source>
</evidence>
<sequence>MGRPPCCDKVGVKKGPWTPEEDIVLVSYVQEHGPGNWRAVPANTGLKRCSKSCRLRWTNYLRPGIKRGTFTDHEEKMIIQLQALLGNKWAAIASYLPERTDNDIKNYWNTHLKKKLKKLQNGSGISSFDGFPHSISRGQWERRVQADIKTAKQALQDALSVDKNSTIHSPPPPPDQFLIPSAYRNPCRESSTYASSTENIARLLKEWAGKSTTPKSEESKCSSTQNSSNNTMSTTTLDSTCTDQSRSGRVYVSEGFESLFESFESSNSDDHLSRSSASPSIDILGESKPESDDLELAPLSVLENWLLGDQSGKDYLTDFSFDDQNPNLF</sequence>
<dbReference type="GO" id="GO:0005634">
    <property type="term" value="C:nucleus"/>
    <property type="evidence" value="ECO:0007669"/>
    <property type="project" value="UniProtKB-SubCell"/>
</dbReference>
<evidence type="ECO:0000256" key="5">
    <source>
        <dbReference type="ARBA" id="ARBA00057804"/>
    </source>
</evidence>
<dbReference type="InterPro" id="IPR009057">
    <property type="entry name" value="Homeodomain-like_sf"/>
</dbReference>